<dbReference type="Proteomes" id="UP000017805">
    <property type="component" value="Chromosome"/>
</dbReference>
<gene>
    <name evidence="1" type="ORF">N288_14805</name>
</gene>
<dbReference type="EMBL" id="CP006643">
    <property type="protein sequence ID" value="AGX04861.1"/>
    <property type="molecule type" value="Genomic_DNA"/>
</dbReference>
<dbReference type="AlphaFoldDB" id="U5LDU2"/>
<proteinExistence type="predicted"/>
<accession>U5LDU2</accession>
<sequence length="49" mass="5556">MAGKHACILTNHTLTFIKLVQEQMKFPDIKYEAAYIHGKKSENGGARHE</sequence>
<name>U5LDU2_9BACI</name>
<evidence type="ECO:0000313" key="1">
    <source>
        <dbReference type="EMBL" id="AGX04861.1"/>
    </source>
</evidence>
<dbReference type="STRING" id="1367477.N288_14805"/>
<reference evidence="1 2" key="1">
    <citation type="submission" date="2013-07" db="EMBL/GenBank/DDBJ databases">
        <title>Complete genome sequence of Bacillus infantis NRRL B-14911 that has potential to induce cardiac disease by antigenic mimicry.</title>
        <authorList>
            <person name="Massilamany C."/>
            <person name="Smith T.P.L."/>
            <person name="Loy J.D."/>
            <person name="Barletta R."/>
            <person name="Reddy J."/>
        </authorList>
    </citation>
    <scope>NUCLEOTIDE SEQUENCE [LARGE SCALE GENOMIC DNA]</scope>
    <source>
        <strain evidence="1 2">NRRL B-14911</strain>
    </source>
</reference>
<evidence type="ECO:0000313" key="2">
    <source>
        <dbReference type="Proteomes" id="UP000017805"/>
    </source>
</evidence>
<protein>
    <submittedName>
        <fullName evidence="1">Uncharacterized protein</fullName>
    </submittedName>
</protein>
<dbReference type="HOGENOM" id="CLU_3132312_0_0_9"/>
<dbReference type="KEGG" id="bif:N288_14805"/>
<organism evidence="1 2">
    <name type="scientific">Bacillus infantis NRRL B-14911</name>
    <dbReference type="NCBI Taxonomy" id="1367477"/>
    <lineage>
        <taxon>Bacteria</taxon>
        <taxon>Bacillati</taxon>
        <taxon>Bacillota</taxon>
        <taxon>Bacilli</taxon>
        <taxon>Bacillales</taxon>
        <taxon>Bacillaceae</taxon>
        <taxon>Bacillus</taxon>
    </lineage>
</organism>
<keyword evidence="2" id="KW-1185">Reference proteome</keyword>